<keyword evidence="1" id="KW-1133">Transmembrane helix</keyword>
<accession>H1DDS0</accession>
<keyword evidence="1" id="KW-0812">Transmembrane</keyword>
<dbReference type="AlphaFoldDB" id="H1DDS0"/>
<dbReference type="PATRIC" id="fig|742817.3.peg.433"/>
<name>H1DDS0_9BACT</name>
<organism evidence="2 3">
    <name type="scientific">Odoribacter laneus YIT 12061</name>
    <dbReference type="NCBI Taxonomy" id="742817"/>
    <lineage>
        <taxon>Bacteria</taxon>
        <taxon>Pseudomonadati</taxon>
        <taxon>Bacteroidota</taxon>
        <taxon>Bacteroidia</taxon>
        <taxon>Bacteroidales</taxon>
        <taxon>Odoribacteraceae</taxon>
        <taxon>Odoribacter</taxon>
    </lineage>
</organism>
<dbReference type="HOGENOM" id="CLU_1702467_0_0_10"/>
<gene>
    <name evidence="2" type="ORF">HMPREF9449_00406</name>
</gene>
<comment type="caution">
    <text evidence="2">The sequence shown here is derived from an EMBL/GenBank/DDBJ whole genome shotgun (WGS) entry which is preliminary data.</text>
</comment>
<dbReference type="STRING" id="742817.HMPREF9449_00406"/>
<protein>
    <submittedName>
        <fullName evidence="2">Uncharacterized protein</fullName>
    </submittedName>
</protein>
<feature type="transmembrane region" description="Helical" evidence="1">
    <location>
        <begin position="6"/>
        <end position="27"/>
    </location>
</feature>
<evidence type="ECO:0000313" key="3">
    <source>
        <dbReference type="Proteomes" id="UP000004892"/>
    </source>
</evidence>
<reference evidence="2 3" key="1">
    <citation type="submission" date="2012-01" db="EMBL/GenBank/DDBJ databases">
        <title>The Genome Sequence of Odoribacter laneus YIT 12061.</title>
        <authorList>
            <consortium name="The Broad Institute Genome Sequencing Platform"/>
            <person name="Earl A."/>
            <person name="Ward D."/>
            <person name="Feldgarden M."/>
            <person name="Gevers D."/>
            <person name="Morotomi M."/>
            <person name="Young S.K."/>
            <person name="Zeng Q."/>
            <person name="Gargeya S."/>
            <person name="Fitzgerald M."/>
            <person name="Haas B."/>
            <person name="Abouelleil A."/>
            <person name="Alvarado L."/>
            <person name="Arachchi H.M."/>
            <person name="Berlin A."/>
            <person name="Chapman S.B."/>
            <person name="Gearin G."/>
            <person name="Goldberg J."/>
            <person name="Griggs A."/>
            <person name="Gujja S."/>
            <person name="Hansen M."/>
            <person name="Heiman D."/>
            <person name="Howarth C."/>
            <person name="Larimer J."/>
            <person name="Lui A."/>
            <person name="MacDonald P.J.P."/>
            <person name="McCowen C."/>
            <person name="Montmayeur A."/>
            <person name="Murphy C."/>
            <person name="Neiman D."/>
            <person name="Pearson M."/>
            <person name="Priest M."/>
            <person name="Roberts A."/>
            <person name="Saif S."/>
            <person name="Shea T."/>
            <person name="Sisk P."/>
            <person name="Stolte C."/>
            <person name="Sykes S."/>
            <person name="Wortman J."/>
            <person name="Nusbaum C."/>
            <person name="Birren B."/>
        </authorList>
    </citation>
    <scope>NUCLEOTIDE SEQUENCE [LARGE SCALE GENOMIC DNA]</scope>
    <source>
        <strain evidence="2 3">YIT 12061</strain>
    </source>
</reference>
<sequence>MKNKKFTLFLIGVVLLVWGIVIWRLLLPMRSVPDKKLRSLPAVSMPFNATDSLLVNYPDPFLGKQLLEQKEKPEKLVNPATFFKDPKSSASVEPPPFLFRGRLRQGKKEFVLLEVAGCQNIVAVGSQIEGYRVKKSTDDSVVLWKKQKSYVLYK</sequence>
<dbReference type="Proteomes" id="UP000004892">
    <property type="component" value="Unassembled WGS sequence"/>
</dbReference>
<keyword evidence="1" id="KW-0472">Membrane</keyword>
<proteinExistence type="predicted"/>
<evidence type="ECO:0000256" key="1">
    <source>
        <dbReference type="SAM" id="Phobius"/>
    </source>
</evidence>
<dbReference type="EMBL" id="ADMC01000005">
    <property type="protein sequence ID" value="EHP50717.1"/>
    <property type="molecule type" value="Genomic_DNA"/>
</dbReference>
<keyword evidence="3" id="KW-1185">Reference proteome</keyword>
<evidence type="ECO:0000313" key="2">
    <source>
        <dbReference type="EMBL" id="EHP50717.1"/>
    </source>
</evidence>